<dbReference type="InterPro" id="IPR036942">
    <property type="entry name" value="Beta-barrel_TonB_sf"/>
</dbReference>
<organism evidence="16 17">
    <name type="scientific">Candidatus Parabacteroides intestinigallinarum</name>
    <dbReference type="NCBI Taxonomy" id="2838722"/>
    <lineage>
        <taxon>Bacteria</taxon>
        <taxon>Pseudomonadati</taxon>
        <taxon>Bacteroidota</taxon>
        <taxon>Bacteroidia</taxon>
        <taxon>Bacteroidales</taxon>
        <taxon>Tannerellaceae</taxon>
        <taxon>Parabacteroides</taxon>
    </lineage>
</organism>
<dbReference type="EMBL" id="DXEN01000001">
    <property type="protein sequence ID" value="HIX85005.1"/>
    <property type="molecule type" value="Genomic_DNA"/>
</dbReference>
<dbReference type="GO" id="GO:0015344">
    <property type="term" value="F:siderophore uptake transmembrane transporter activity"/>
    <property type="evidence" value="ECO:0007669"/>
    <property type="project" value="TreeGrafter"/>
</dbReference>
<dbReference type="NCBIfam" id="TIGR04056">
    <property type="entry name" value="OMP_RagA_SusC"/>
    <property type="match status" value="1"/>
</dbReference>
<keyword evidence="8 13" id="KW-0798">TonB box</keyword>
<sequence>MKKGRKANKARLSALLSLAFACSVSASTYGQTFKMTFNKSDCKLSEVIREIEKNSDYTFFLNDNQVNVNQKTSVNARNASLEEVLEQALRNTGYGYKIVDRQIIITSTGGNASVTRPGAILQQTRKITGQVRDAAGEPIIGANVMQQGTTNGTITDIDGNFSLEVPENATLVVSYIGYVDRVIRVGDQSEISVLLAEDTQNLDEVVVVGYGTQKKVNLTGAISSVEAETLENRPITNATQALQGAQGVYVNQAGAQPGSDGATIRIRGVGTLNNNDPLVLVDGIEFPLEAINPNDIESISVLKDAASSAIYGSRAANGVILVKTKSGKKGKFTVDYNNYFGMQQATYLPDFVYDPIVFMEARNQAQRNEGSLTVDYSDELIEEYRQGMKTDPITYPCNNWLDIMYNNAFIMEHNVRFSGGDEKYTYSVSLGYGDQNGVLRGTDANKYTLAVNTTAQVNSRLKIGANINAHYQVHNAPVTGVANLVEMTYKAQAFHPTYDAEGRYADTFVRTPGHNIYRHPLALADEGENRHKRLRLLANLSAEYKLPFDIVYNLNVGLNKYDFLQKRFAPEVYEYNLKTGAGTKIVFDGQNVRNAYRKDENNLAVTIFNTLQWGKRFNDVHDVKVLAGYSFESTDEASFDAKIEGFLGNELHELDAGSVNPAVNGTSTRAVLMSYFGRVNYALKDRYLFEGNFRYDGSSRFAKGNRWGVFPSFSAGWRLSEEGFMKDIPWLYNLKLRASWGQLGNERIDLFRYVNLMDLEKTYPLNGTIQSGAAVTAYNDPNISWETTTMTNVGIDASLFNGNLDFSFEFFDKRTSDILRTVTLPDQVGGLKGPIRNIGEVSNKGFELNLGYRNQIGDFRYAINGNMTFVKNKITNLNDDTTIDGMFILKEGEEIDSFYMLHCIGIFQSEEEIANSPYQTAATKPGYLKFEDTNKDGKITEDDRQIVGSIVPKVTYGFNINLGYKGWDLSAFFQGVTDVYTYGDRIGATPLWFGCGLPSQWLTDSWTPERGTSATLPILTTYEGCLNENFRTNDFWLRNASYLRLKNLQLSYDVPITGITNGVIKRLKVFVNAQNLFTFSPMKDFDPEKDLKGSNWYAYPSVRTYTAGVNVTF</sequence>
<keyword evidence="3 12" id="KW-1134">Transmembrane beta strand</keyword>
<evidence type="ECO:0000259" key="15">
    <source>
        <dbReference type="SMART" id="SM00965"/>
    </source>
</evidence>
<dbReference type="InterPro" id="IPR023997">
    <property type="entry name" value="TonB-dep_OMP_SusC/RagA_CS"/>
</dbReference>
<dbReference type="Gene3D" id="2.170.130.10">
    <property type="entry name" value="TonB-dependent receptor, plug domain"/>
    <property type="match status" value="1"/>
</dbReference>
<keyword evidence="11 12" id="KW-0998">Cell outer membrane</keyword>
<comment type="caution">
    <text evidence="16">The sequence shown here is derived from an EMBL/GenBank/DDBJ whole genome shotgun (WGS) entry which is preliminary data.</text>
</comment>
<dbReference type="AlphaFoldDB" id="A0A9D1XPE2"/>
<keyword evidence="7" id="KW-0408">Iron</keyword>
<dbReference type="Pfam" id="PF07660">
    <property type="entry name" value="STN"/>
    <property type="match status" value="1"/>
</dbReference>
<dbReference type="InterPro" id="IPR008969">
    <property type="entry name" value="CarboxyPept-like_regulatory"/>
</dbReference>
<dbReference type="Gene3D" id="2.40.170.20">
    <property type="entry name" value="TonB-dependent receptor, beta-barrel domain"/>
    <property type="match status" value="1"/>
</dbReference>
<keyword evidence="9 12" id="KW-0472">Membrane</keyword>
<dbReference type="InterPro" id="IPR012910">
    <property type="entry name" value="Plug_dom"/>
</dbReference>
<evidence type="ECO:0000313" key="17">
    <source>
        <dbReference type="Proteomes" id="UP000823847"/>
    </source>
</evidence>
<evidence type="ECO:0000313" key="16">
    <source>
        <dbReference type="EMBL" id="HIX85005.1"/>
    </source>
</evidence>
<keyword evidence="5 12" id="KW-0812">Transmembrane</keyword>
<dbReference type="SMART" id="SM00965">
    <property type="entry name" value="STN"/>
    <property type="match status" value="1"/>
</dbReference>
<dbReference type="PROSITE" id="PS52016">
    <property type="entry name" value="TONB_DEPENDENT_REC_3"/>
    <property type="match status" value="1"/>
</dbReference>
<dbReference type="SUPFAM" id="SSF56935">
    <property type="entry name" value="Porins"/>
    <property type="match status" value="1"/>
</dbReference>
<accession>A0A9D1XPE2</accession>
<dbReference type="InterPro" id="IPR037066">
    <property type="entry name" value="Plug_dom_sf"/>
</dbReference>
<name>A0A9D1XPE2_9BACT</name>
<protein>
    <submittedName>
        <fullName evidence="16">TonB-dependent receptor</fullName>
    </submittedName>
</protein>
<dbReference type="GO" id="GO:0009279">
    <property type="term" value="C:cell outer membrane"/>
    <property type="evidence" value="ECO:0007669"/>
    <property type="project" value="UniProtKB-SubCell"/>
</dbReference>
<dbReference type="InterPro" id="IPR023996">
    <property type="entry name" value="TonB-dep_OMP_SusC/RagA"/>
</dbReference>
<dbReference type="Pfam" id="PF00593">
    <property type="entry name" value="TonB_dep_Rec_b-barrel"/>
    <property type="match status" value="1"/>
</dbReference>
<dbReference type="NCBIfam" id="TIGR04057">
    <property type="entry name" value="SusC_RagA_signa"/>
    <property type="match status" value="1"/>
</dbReference>
<keyword evidence="4" id="KW-0406">Ion transport</keyword>
<evidence type="ECO:0000256" key="13">
    <source>
        <dbReference type="RuleBase" id="RU003357"/>
    </source>
</evidence>
<keyword evidence="6 14" id="KW-0732">Signal</keyword>
<reference evidence="16" key="2">
    <citation type="submission" date="2021-04" db="EMBL/GenBank/DDBJ databases">
        <authorList>
            <person name="Gilroy R."/>
        </authorList>
    </citation>
    <scope>NUCLEOTIDE SEQUENCE</scope>
    <source>
        <strain evidence="16">ChiHecec2B26-12326</strain>
    </source>
</reference>
<evidence type="ECO:0000256" key="6">
    <source>
        <dbReference type="ARBA" id="ARBA00022729"/>
    </source>
</evidence>
<dbReference type="InterPro" id="IPR011662">
    <property type="entry name" value="Secretin/TonB_short_N"/>
</dbReference>
<dbReference type="InterPro" id="IPR039426">
    <property type="entry name" value="TonB-dep_rcpt-like"/>
</dbReference>
<evidence type="ECO:0000256" key="9">
    <source>
        <dbReference type="ARBA" id="ARBA00023136"/>
    </source>
</evidence>
<dbReference type="Gene3D" id="3.55.50.30">
    <property type="match status" value="1"/>
</dbReference>
<dbReference type="Gene3D" id="2.60.40.1120">
    <property type="entry name" value="Carboxypeptidase-like, regulatory domain"/>
    <property type="match status" value="1"/>
</dbReference>
<evidence type="ECO:0000256" key="11">
    <source>
        <dbReference type="ARBA" id="ARBA00023237"/>
    </source>
</evidence>
<evidence type="ECO:0000256" key="5">
    <source>
        <dbReference type="ARBA" id="ARBA00022692"/>
    </source>
</evidence>
<dbReference type="InterPro" id="IPR000531">
    <property type="entry name" value="Beta-barrel_TonB"/>
</dbReference>
<dbReference type="PANTHER" id="PTHR30069">
    <property type="entry name" value="TONB-DEPENDENT OUTER MEMBRANE RECEPTOR"/>
    <property type="match status" value="1"/>
</dbReference>
<gene>
    <name evidence="16" type="ORF">H9848_00080</name>
</gene>
<dbReference type="PROSITE" id="PS51257">
    <property type="entry name" value="PROKAR_LIPOPROTEIN"/>
    <property type="match status" value="1"/>
</dbReference>
<evidence type="ECO:0000256" key="8">
    <source>
        <dbReference type="ARBA" id="ARBA00023077"/>
    </source>
</evidence>
<feature type="signal peptide" evidence="14">
    <location>
        <begin position="1"/>
        <end position="26"/>
    </location>
</feature>
<evidence type="ECO:0000256" key="4">
    <source>
        <dbReference type="ARBA" id="ARBA00022496"/>
    </source>
</evidence>
<dbReference type="Pfam" id="PF07715">
    <property type="entry name" value="Plug"/>
    <property type="match status" value="1"/>
</dbReference>
<proteinExistence type="inferred from homology"/>
<dbReference type="FunFam" id="2.170.130.10:FF:000003">
    <property type="entry name" value="SusC/RagA family TonB-linked outer membrane protein"/>
    <property type="match status" value="1"/>
</dbReference>
<keyword evidence="10 16" id="KW-0675">Receptor</keyword>
<comment type="subcellular location">
    <subcellularLocation>
        <location evidence="1 12">Cell outer membrane</location>
        <topology evidence="1 12">Multi-pass membrane protein</topology>
    </subcellularLocation>
</comment>
<keyword evidence="2 12" id="KW-0813">Transport</keyword>
<evidence type="ECO:0000256" key="7">
    <source>
        <dbReference type="ARBA" id="ARBA00023004"/>
    </source>
</evidence>
<evidence type="ECO:0000256" key="14">
    <source>
        <dbReference type="SAM" id="SignalP"/>
    </source>
</evidence>
<evidence type="ECO:0000256" key="12">
    <source>
        <dbReference type="PROSITE-ProRule" id="PRU01360"/>
    </source>
</evidence>
<reference evidence="16" key="1">
    <citation type="journal article" date="2021" name="PeerJ">
        <title>Extensive microbial diversity within the chicken gut microbiome revealed by metagenomics and culture.</title>
        <authorList>
            <person name="Gilroy R."/>
            <person name="Ravi A."/>
            <person name="Getino M."/>
            <person name="Pursley I."/>
            <person name="Horton D.L."/>
            <person name="Alikhan N.F."/>
            <person name="Baker D."/>
            <person name="Gharbi K."/>
            <person name="Hall N."/>
            <person name="Watson M."/>
            <person name="Adriaenssens E.M."/>
            <person name="Foster-Nyarko E."/>
            <person name="Jarju S."/>
            <person name="Secka A."/>
            <person name="Antonio M."/>
            <person name="Oren A."/>
            <person name="Chaudhuri R.R."/>
            <person name="La Ragione R."/>
            <person name="Hildebrand F."/>
            <person name="Pallen M.J."/>
        </authorList>
    </citation>
    <scope>NUCLEOTIDE SEQUENCE</scope>
    <source>
        <strain evidence="16">ChiHecec2B26-12326</strain>
    </source>
</reference>
<comment type="similarity">
    <text evidence="12 13">Belongs to the TonB-dependent receptor family.</text>
</comment>
<feature type="domain" description="Secretin/TonB short N-terminal" evidence="15">
    <location>
        <begin position="57"/>
        <end position="108"/>
    </location>
</feature>
<dbReference type="PANTHER" id="PTHR30069:SF29">
    <property type="entry name" value="HEMOGLOBIN AND HEMOGLOBIN-HAPTOGLOBIN-BINDING PROTEIN 1-RELATED"/>
    <property type="match status" value="1"/>
</dbReference>
<evidence type="ECO:0000256" key="1">
    <source>
        <dbReference type="ARBA" id="ARBA00004571"/>
    </source>
</evidence>
<evidence type="ECO:0000256" key="2">
    <source>
        <dbReference type="ARBA" id="ARBA00022448"/>
    </source>
</evidence>
<keyword evidence="4" id="KW-0410">Iron transport</keyword>
<evidence type="ECO:0000256" key="10">
    <source>
        <dbReference type="ARBA" id="ARBA00023170"/>
    </source>
</evidence>
<dbReference type="Pfam" id="PF13715">
    <property type="entry name" value="CarbopepD_reg_2"/>
    <property type="match status" value="1"/>
</dbReference>
<dbReference type="FunFam" id="2.60.40.1120:FF:000003">
    <property type="entry name" value="Outer membrane protein Omp121"/>
    <property type="match status" value="1"/>
</dbReference>
<dbReference type="GO" id="GO:0044718">
    <property type="term" value="P:siderophore transmembrane transport"/>
    <property type="evidence" value="ECO:0007669"/>
    <property type="project" value="TreeGrafter"/>
</dbReference>
<dbReference type="SUPFAM" id="SSF49464">
    <property type="entry name" value="Carboxypeptidase regulatory domain-like"/>
    <property type="match status" value="1"/>
</dbReference>
<dbReference type="Proteomes" id="UP000823847">
    <property type="component" value="Unassembled WGS sequence"/>
</dbReference>
<evidence type="ECO:0000256" key="3">
    <source>
        <dbReference type="ARBA" id="ARBA00022452"/>
    </source>
</evidence>
<feature type="chain" id="PRO_5038690874" evidence="14">
    <location>
        <begin position="27"/>
        <end position="1113"/>
    </location>
</feature>